<feature type="signal peptide" evidence="1">
    <location>
        <begin position="1"/>
        <end position="19"/>
    </location>
</feature>
<evidence type="ECO:0008006" key="3">
    <source>
        <dbReference type="Google" id="ProtNLM"/>
    </source>
</evidence>
<feature type="chain" id="PRO_5018207323" description="Secreted protein" evidence="1">
    <location>
        <begin position="20"/>
        <end position="60"/>
    </location>
</feature>
<name>A0A3P6G3I6_BRAOL</name>
<sequence length="60" mass="7016">MFALVFVVLMLKPFSVSVGNEFRCVLGYPLYRSFHFRAYPNSWFSLCMAKRSVGMVLVRF</sequence>
<dbReference type="EMBL" id="LR031895">
    <property type="protein sequence ID" value="VDD65413.1"/>
    <property type="molecule type" value="Genomic_DNA"/>
</dbReference>
<reference evidence="2" key="1">
    <citation type="submission" date="2018-11" db="EMBL/GenBank/DDBJ databases">
        <authorList>
            <consortium name="Genoscope - CEA"/>
            <person name="William W."/>
        </authorList>
    </citation>
    <scope>NUCLEOTIDE SEQUENCE</scope>
</reference>
<gene>
    <name evidence="2" type="ORF">BOLSC35T60641H</name>
</gene>
<dbReference type="AlphaFoldDB" id="A0A3P6G3I6"/>
<evidence type="ECO:0000256" key="1">
    <source>
        <dbReference type="SAM" id="SignalP"/>
    </source>
</evidence>
<proteinExistence type="predicted"/>
<organism evidence="2">
    <name type="scientific">Brassica oleracea</name>
    <name type="common">Wild cabbage</name>
    <dbReference type="NCBI Taxonomy" id="3712"/>
    <lineage>
        <taxon>Eukaryota</taxon>
        <taxon>Viridiplantae</taxon>
        <taxon>Streptophyta</taxon>
        <taxon>Embryophyta</taxon>
        <taxon>Tracheophyta</taxon>
        <taxon>Spermatophyta</taxon>
        <taxon>Magnoliopsida</taxon>
        <taxon>eudicotyledons</taxon>
        <taxon>Gunneridae</taxon>
        <taxon>Pentapetalae</taxon>
        <taxon>rosids</taxon>
        <taxon>malvids</taxon>
        <taxon>Brassicales</taxon>
        <taxon>Brassicaceae</taxon>
        <taxon>Brassiceae</taxon>
        <taxon>Brassica</taxon>
    </lineage>
</organism>
<protein>
    <recommendedName>
        <fullName evidence="3">Secreted protein</fullName>
    </recommendedName>
</protein>
<keyword evidence="1" id="KW-0732">Signal</keyword>
<evidence type="ECO:0000313" key="2">
    <source>
        <dbReference type="EMBL" id="VDD65413.1"/>
    </source>
</evidence>
<accession>A0A3P6G3I6</accession>